<keyword evidence="2" id="KW-0547">Nucleotide-binding</keyword>
<dbReference type="Pfam" id="PF12848">
    <property type="entry name" value="ABC_tran_Xtn"/>
    <property type="match status" value="1"/>
</dbReference>
<evidence type="ECO:0000313" key="6">
    <source>
        <dbReference type="EMBL" id="CAE0725317.1"/>
    </source>
</evidence>
<dbReference type="EMBL" id="HBIX01026549">
    <property type="protein sequence ID" value="CAE0725317.1"/>
    <property type="molecule type" value="Transcribed_RNA"/>
</dbReference>
<feature type="region of interest" description="Disordered" evidence="4">
    <location>
        <begin position="56"/>
        <end position="93"/>
    </location>
</feature>
<feature type="compositionally biased region" description="Gly residues" evidence="4">
    <location>
        <begin position="259"/>
        <end position="270"/>
    </location>
</feature>
<evidence type="ECO:0000256" key="1">
    <source>
        <dbReference type="ARBA" id="ARBA00022737"/>
    </source>
</evidence>
<feature type="compositionally biased region" description="Basic residues" evidence="4">
    <location>
        <begin position="60"/>
        <end position="75"/>
    </location>
</feature>
<feature type="domain" description="ABC transporter" evidence="5">
    <location>
        <begin position="495"/>
        <end position="710"/>
    </location>
</feature>
<dbReference type="InterPro" id="IPR050611">
    <property type="entry name" value="ABCF"/>
</dbReference>
<dbReference type="InterPro" id="IPR027417">
    <property type="entry name" value="P-loop_NTPase"/>
</dbReference>
<feature type="compositionally biased region" description="Low complexity" evidence="4">
    <location>
        <begin position="794"/>
        <end position="820"/>
    </location>
</feature>
<name>A0A6V0BTU4_9STRA</name>
<dbReference type="InterPro" id="IPR003439">
    <property type="entry name" value="ABC_transporter-like_ATP-bd"/>
</dbReference>
<dbReference type="GO" id="GO:0016887">
    <property type="term" value="F:ATP hydrolysis activity"/>
    <property type="evidence" value="ECO:0007669"/>
    <property type="project" value="InterPro"/>
</dbReference>
<evidence type="ECO:0000259" key="5">
    <source>
        <dbReference type="PROSITE" id="PS50893"/>
    </source>
</evidence>
<dbReference type="GO" id="GO:0005524">
    <property type="term" value="F:ATP binding"/>
    <property type="evidence" value="ECO:0007669"/>
    <property type="project" value="UniProtKB-KW"/>
</dbReference>
<evidence type="ECO:0000256" key="2">
    <source>
        <dbReference type="ARBA" id="ARBA00022741"/>
    </source>
</evidence>
<dbReference type="InterPro" id="IPR032781">
    <property type="entry name" value="ABC_tran_Xtn"/>
</dbReference>
<reference evidence="7" key="1">
    <citation type="submission" date="2021-01" db="EMBL/GenBank/DDBJ databases">
        <authorList>
            <person name="Corre E."/>
            <person name="Pelletier E."/>
            <person name="Niang G."/>
            <person name="Scheremetjew M."/>
            <person name="Finn R."/>
            <person name="Kale V."/>
            <person name="Holt S."/>
            <person name="Cochrane G."/>
            <person name="Meng A."/>
            <person name="Brown T."/>
            <person name="Cohen L."/>
        </authorList>
    </citation>
    <scope>NUCLEOTIDE SEQUENCE</scope>
    <source>
        <strain evidence="7">10249 10 AB</strain>
    </source>
</reference>
<dbReference type="EMBL" id="HBIX01026550">
    <property type="protein sequence ID" value="CAE0725318.1"/>
    <property type="molecule type" value="Transcribed_RNA"/>
</dbReference>
<sequence>MSSAWHQKKARQAEFAFEKALQTREDEEIDVANLTTGAAMGGGDDELFEKKLSKEEKKALAKKKRDAKKAAKNKGKNSNNNDHDEEEEEKKLAKKMQALGGDYQDPDALAIASKTADDGIDHEASDALAAAGTVCTFATSRKGVDARARDINVTNVTLMHMGAVLMDETSVVLNHGNRYGLVGRNGCGKSTLLKALGARALPVPNSIDIFFLKEEVEPSDTLSALDAVMEVDEERNKLEQRAEDLNQLMTDVMDNPEKFGGGSTSDGGGGEGEKSPEELQEEIMDALNAVYERLDAMDASTAEVRARSILSGLGFTHEMQSKKTKDFSGGWRMRVSLARALFIQPVCLLLDEPTNHLDMEAVIWLENYLSKWNRILLLVSHSQDFLNNVCSHMIHFTNTKSLVYYDGNYDQFVKTKSEKEENQWKQYKWEQDSIKQMKEYIARFGHGTAKNAKQAQSKEKVLQKMIRAGLTPKPEEEKLLNFKFSDPGHLPPPVLAFHDVTFGYPGCQPLYRNVNFGVDLDSRVALVGPNGAGKTTLVKLMASELNPTMGDIRPHGHLKLGRFTQHFVDVLDLEKTPLEFFETLYPGDPRDEQRKYLGRFGVSGPMQVRKMAELSDGQKSRVVLAKLGREVPHILLLDEPTNHLDMESIDALAKAVNEYEGGLVLVSHDMRLISQVANEIWICDEGTITKYKGDIMNFKMDMRSQMGIEDEAAAGKKLQGDASVKATKADKKEPKKKKAEPKLEVIKPTAAKAAPVTAAVTTMREEKEPRVASAVPDSLPASKPTPTSYNNNDAATVATVGTTGSSSTTANAAGASAPAPAKKRYVPPHLRKKMAAEAAAAQK</sequence>
<protein>
    <recommendedName>
        <fullName evidence="5">ABC transporter domain-containing protein</fullName>
    </recommendedName>
</protein>
<keyword evidence="3" id="KW-0067">ATP-binding</keyword>
<feature type="region of interest" description="Disordered" evidence="4">
    <location>
        <begin position="763"/>
        <end position="843"/>
    </location>
</feature>
<dbReference type="FunFam" id="3.40.50.300:FF:000104">
    <property type="entry name" value="ATP-binding cassette sub-family F member 3"/>
    <property type="match status" value="1"/>
</dbReference>
<dbReference type="PANTHER" id="PTHR19211:SF15">
    <property type="entry name" value="ATP-BINDING CASSETTE SUB-FAMILY F MEMBER 2"/>
    <property type="match status" value="1"/>
</dbReference>
<accession>A0A6V0BTU4</accession>
<proteinExistence type="predicted"/>
<feature type="region of interest" description="Disordered" evidence="4">
    <location>
        <begin position="252"/>
        <end position="278"/>
    </location>
</feature>
<evidence type="ECO:0000256" key="3">
    <source>
        <dbReference type="ARBA" id="ARBA00022840"/>
    </source>
</evidence>
<dbReference type="PROSITE" id="PS50893">
    <property type="entry name" value="ABC_TRANSPORTER_2"/>
    <property type="match status" value="2"/>
</dbReference>
<organism evidence="7">
    <name type="scientific">Pseudo-nitzschia australis</name>
    <dbReference type="NCBI Taxonomy" id="44445"/>
    <lineage>
        <taxon>Eukaryota</taxon>
        <taxon>Sar</taxon>
        <taxon>Stramenopiles</taxon>
        <taxon>Ochrophyta</taxon>
        <taxon>Bacillariophyta</taxon>
        <taxon>Bacillariophyceae</taxon>
        <taxon>Bacillariophycidae</taxon>
        <taxon>Bacillariales</taxon>
        <taxon>Bacillariaceae</taxon>
        <taxon>Pseudo-nitzschia</taxon>
    </lineage>
</organism>
<dbReference type="PANTHER" id="PTHR19211">
    <property type="entry name" value="ATP-BINDING TRANSPORT PROTEIN-RELATED"/>
    <property type="match status" value="1"/>
</dbReference>
<feature type="domain" description="ABC transporter" evidence="5">
    <location>
        <begin position="151"/>
        <end position="425"/>
    </location>
</feature>
<dbReference type="InterPro" id="IPR017871">
    <property type="entry name" value="ABC_transporter-like_CS"/>
</dbReference>
<evidence type="ECO:0000256" key="4">
    <source>
        <dbReference type="SAM" id="MobiDB-lite"/>
    </source>
</evidence>
<keyword evidence="1" id="KW-0677">Repeat</keyword>
<dbReference type="InterPro" id="IPR003593">
    <property type="entry name" value="AAA+_ATPase"/>
</dbReference>
<feature type="compositionally biased region" description="Polar residues" evidence="4">
    <location>
        <begin position="784"/>
        <end position="793"/>
    </location>
</feature>
<dbReference type="AlphaFoldDB" id="A0A6V0BTU4"/>
<feature type="compositionally biased region" description="Basic residues" evidence="4">
    <location>
        <begin position="821"/>
        <end position="833"/>
    </location>
</feature>
<gene>
    <name evidence="6" type="ORF">PAUS00366_LOCUS18074</name>
    <name evidence="7" type="ORF">PAUS00366_LOCUS18075</name>
    <name evidence="8" type="ORF">PAUS00366_LOCUS18076</name>
</gene>
<dbReference type="SUPFAM" id="SSF52540">
    <property type="entry name" value="P-loop containing nucleoside triphosphate hydrolases"/>
    <property type="match status" value="2"/>
</dbReference>
<evidence type="ECO:0000313" key="8">
    <source>
        <dbReference type="EMBL" id="CAE0725319.1"/>
    </source>
</evidence>
<evidence type="ECO:0000313" key="7">
    <source>
        <dbReference type="EMBL" id="CAE0725318.1"/>
    </source>
</evidence>
<dbReference type="CDD" id="cd03221">
    <property type="entry name" value="ABCF_EF-3"/>
    <property type="match status" value="2"/>
</dbReference>
<dbReference type="Pfam" id="PF00005">
    <property type="entry name" value="ABC_tran"/>
    <property type="match status" value="2"/>
</dbReference>
<dbReference type="SMART" id="SM00382">
    <property type="entry name" value="AAA"/>
    <property type="match status" value="2"/>
</dbReference>
<dbReference type="EMBL" id="HBIX01026551">
    <property type="protein sequence ID" value="CAE0725319.1"/>
    <property type="molecule type" value="Transcribed_RNA"/>
</dbReference>
<dbReference type="Gene3D" id="3.40.50.300">
    <property type="entry name" value="P-loop containing nucleotide triphosphate hydrolases"/>
    <property type="match status" value="2"/>
</dbReference>
<feature type="region of interest" description="Disordered" evidence="4">
    <location>
        <begin position="715"/>
        <end position="741"/>
    </location>
</feature>
<dbReference type="PROSITE" id="PS00211">
    <property type="entry name" value="ABC_TRANSPORTER_1"/>
    <property type="match status" value="1"/>
</dbReference>
<dbReference type="FunFam" id="3.40.50.300:FF:000011">
    <property type="entry name" value="Putative ABC transporter ATP-binding component"/>
    <property type="match status" value="1"/>
</dbReference>